<gene>
    <name evidence="3" type="ORF">MMF97_08740</name>
</gene>
<dbReference type="Proteomes" id="UP001165460">
    <property type="component" value="Unassembled WGS sequence"/>
</dbReference>
<feature type="domain" description="Outer membrane protein beta-barrel" evidence="2">
    <location>
        <begin position="74"/>
        <end position="241"/>
    </location>
</feature>
<dbReference type="InterPro" id="IPR025665">
    <property type="entry name" value="Beta-barrel_OMP_2"/>
</dbReference>
<sequence length="266" mass="29788">MKPGFLTSILVGGLTLLSSLQVNAQTDSVKRKAGEIDYGVGITINIKKNKDSANQKASDARFVGGITFTRLDIGFSRLIDNGSFSLSPTNSFLSYRGGKTSTVSFDVLQLGYRFNKNFKIYLAGGFDWTHIRLNKDITMQKDKPVLTYIDESVEFSKNRFSSSYLHVPLNFEFRTQENRYGKRFRLVVGPEIGFLLNGKVKQISEERGKVKQKDNYNFAPFRYGGAIRLGYGGLGVFAKYYANDMFDSAPQKGLKNMSFGVTFGLN</sequence>
<evidence type="ECO:0000259" key="2">
    <source>
        <dbReference type="Pfam" id="PF13568"/>
    </source>
</evidence>
<keyword evidence="4" id="KW-1185">Reference proteome</keyword>
<accession>A0ABS9ZWV0</accession>
<dbReference type="Pfam" id="PF13568">
    <property type="entry name" value="OMP_b-brl_2"/>
    <property type="match status" value="1"/>
</dbReference>
<evidence type="ECO:0000313" key="4">
    <source>
        <dbReference type="Proteomes" id="UP001165460"/>
    </source>
</evidence>
<evidence type="ECO:0000256" key="1">
    <source>
        <dbReference type="SAM" id="SignalP"/>
    </source>
</evidence>
<evidence type="ECO:0000313" key="3">
    <source>
        <dbReference type="EMBL" id="MCJ0742794.1"/>
    </source>
</evidence>
<dbReference type="EMBL" id="JALGBH010000002">
    <property type="protein sequence ID" value="MCJ0742794.1"/>
    <property type="molecule type" value="Genomic_DNA"/>
</dbReference>
<name>A0ABS9ZWV0_9SPHI</name>
<dbReference type="RefSeq" id="WP_243361578.1">
    <property type="nucleotide sequence ID" value="NZ_JALGBH010000002.1"/>
</dbReference>
<feature type="chain" id="PRO_5046978459" evidence="1">
    <location>
        <begin position="25"/>
        <end position="266"/>
    </location>
</feature>
<reference evidence="3" key="1">
    <citation type="submission" date="2022-03" db="EMBL/GenBank/DDBJ databases">
        <authorList>
            <person name="Woo C.Y."/>
        </authorList>
    </citation>
    <scope>NUCLEOTIDE SEQUENCE</scope>
    <source>
        <strain evidence="3">CYS-01</strain>
    </source>
</reference>
<protein>
    <submittedName>
        <fullName evidence="3">PorT family protein</fullName>
    </submittedName>
</protein>
<feature type="signal peptide" evidence="1">
    <location>
        <begin position="1"/>
        <end position="24"/>
    </location>
</feature>
<keyword evidence="1" id="KW-0732">Signal</keyword>
<comment type="caution">
    <text evidence="3">The sequence shown here is derived from an EMBL/GenBank/DDBJ whole genome shotgun (WGS) entry which is preliminary data.</text>
</comment>
<organism evidence="3 4">
    <name type="scientific">Pedobacter montanisoli</name>
    <dbReference type="NCBI Taxonomy" id="2923277"/>
    <lineage>
        <taxon>Bacteria</taxon>
        <taxon>Pseudomonadati</taxon>
        <taxon>Bacteroidota</taxon>
        <taxon>Sphingobacteriia</taxon>
        <taxon>Sphingobacteriales</taxon>
        <taxon>Sphingobacteriaceae</taxon>
        <taxon>Pedobacter</taxon>
    </lineage>
</organism>
<proteinExistence type="predicted"/>